<reference evidence="1 2" key="1">
    <citation type="submission" date="2013-03" db="EMBL/GenBank/DDBJ databases">
        <authorList>
            <person name="Warren W."/>
            <person name="Wilson R.K."/>
        </authorList>
    </citation>
    <scope>NUCLEOTIDE SEQUENCE</scope>
</reference>
<dbReference type="PRINTS" id="PR02045">
    <property type="entry name" value="F138DOMAIN"/>
</dbReference>
<protein>
    <submittedName>
        <fullName evidence="1">Uncharacterized protein</fullName>
    </submittedName>
</protein>
<proteinExistence type="predicted"/>
<dbReference type="Proteomes" id="UP000233100">
    <property type="component" value="Chromosome 10"/>
</dbReference>
<dbReference type="PANTHER" id="PTHR12138">
    <property type="entry name" value="PRIMATE-EXPANDED PROTEIN FAMILY"/>
    <property type="match status" value="1"/>
</dbReference>
<organism evidence="1 2">
    <name type="scientific">Macaca fascicularis</name>
    <name type="common">Crab-eating macaque</name>
    <name type="synonym">Cynomolgus monkey</name>
    <dbReference type="NCBI Taxonomy" id="9541"/>
    <lineage>
        <taxon>Eukaryota</taxon>
        <taxon>Metazoa</taxon>
        <taxon>Chordata</taxon>
        <taxon>Craniata</taxon>
        <taxon>Vertebrata</taxon>
        <taxon>Euteleostomi</taxon>
        <taxon>Mammalia</taxon>
        <taxon>Eutheria</taxon>
        <taxon>Euarchontoglires</taxon>
        <taxon>Primates</taxon>
        <taxon>Haplorrhini</taxon>
        <taxon>Catarrhini</taxon>
        <taxon>Cercopithecidae</taxon>
        <taxon>Cercopithecinae</taxon>
        <taxon>Macaca</taxon>
    </lineage>
</organism>
<name>A0A7N9CQD2_MACFA</name>
<reference evidence="1" key="2">
    <citation type="submission" date="2025-08" db="UniProtKB">
        <authorList>
            <consortium name="Ensembl"/>
        </authorList>
    </citation>
    <scope>IDENTIFICATION</scope>
</reference>
<dbReference type="AlphaFoldDB" id="A0A7N9CQD2"/>
<dbReference type="Ensembl" id="ENSMFAT00000074708.1">
    <property type="protein sequence ID" value="ENSMFAP00000052504.1"/>
    <property type="gene ID" value="ENSMFAG00000055213.1"/>
</dbReference>
<evidence type="ECO:0000313" key="1">
    <source>
        <dbReference type="Ensembl" id="ENSMFAP00000052504.1"/>
    </source>
</evidence>
<reference evidence="1" key="3">
    <citation type="submission" date="2025-09" db="UniProtKB">
        <authorList>
            <consortium name="Ensembl"/>
        </authorList>
    </citation>
    <scope>IDENTIFICATION</scope>
</reference>
<accession>A0A7N9CQD2</accession>
<dbReference type="GeneTree" id="ENSGT01150000286943"/>
<keyword evidence="2" id="KW-1185">Reference proteome</keyword>
<sequence>KVREKDKKISFFFFLRQSLVLSPRLECSGAISVDCNLCLPCPPPYLPFYLFIYLLKQSLALSPRLECSDLILAHCNLRLPGSSDSRALASPVAGITGMHHCAWLSQAGLELLASSNSPTLASQSSGITGMSHCPSQFLNFL</sequence>
<dbReference type="PANTHER" id="PTHR12138:SF162">
    <property type="entry name" value="CHROMOSOME UNDETERMINED SCAFFOLD_275, WHOLE GENOME SHOTGUN SEQUENCE"/>
    <property type="match status" value="1"/>
</dbReference>
<evidence type="ECO:0000313" key="2">
    <source>
        <dbReference type="Proteomes" id="UP000233100"/>
    </source>
</evidence>